<name>A0ACB9Z820_9PEZI</name>
<dbReference type="EMBL" id="MU393445">
    <property type="protein sequence ID" value="KAI4867612.1"/>
    <property type="molecule type" value="Genomic_DNA"/>
</dbReference>
<sequence length="271" mass="29481">MPSYVITGVSKGLGWEFLRLISSDSNNLVVGIVRDKPTTDKRVSEELKGRTNVHILQADVTNYDILKKAAVDASDILGGSLDYLIANAGLVSSFDAYDPIGDLGSKPKELEANLLKMFNVNVVANIHLYNLFMPLILKGSVKKVVTISSGLADTDLTNQYDLTVHSLYAITKAALNMMTAKFNAQYKKDGVLFLSLCPGMADVGHYKDATPEQLERVGGMTQKFAEYSPHFTGPTTPDAAVKDVVAVWEKCSLENGDGGAFLSHFGNKQWL</sequence>
<keyword evidence="2" id="KW-1185">Reference proteome</keyword>
<evidence type="ECO:0000313" key="1">
    <source>
        <dbReference type="EMBL" id="KAI4867612.1"/>
    </source>
</evidence>
<gene>
    <name evidence="1" type="ORF">F4820DRAFT_412840</name>
</gene>
<evidence type="ECO:0000313" key="2">
    <source>
        <dbReference type="Proteomes" id="UP001497700"/>
    </source>
</evidence>
<accession>A0ACB9Z820</accession>
<proteinExistence type="predicted"/>
<organism evidence="1 2">
    <name type="scientific">Hypoxylon rubiginosum</name>
    <dbReference type="NCBI Taxonomy" id="110542"/>
    <lineage>
        <taxon>Eukaryota</taxon>
        <taxon>Fungi</taxon>
        <taxon>Dikarya</taxon>
        <taxon>Ascomycota</taxon>
        <taxon>Pezizomycotina</taxon>
        <taxon>Sordariomycetes</taxon>
        <taxon>Xylariomycetidae</taxon>
        <taxon>Xylariales</taxon>
        <taxon>Hypoxylaceae</taxon>
        <taxon>Hypoxylon</taxon>
    </lineage>
</organism>
<reference evidence="1 2" key="1">
    <citation type="journal article" date="2022" name="New Phytol.">
        <title>Ecological generalism drives hyperdiversity of secondary metabolite gene clusters in xylarialean endophytes.</title>
        <authorList>
            <person name="Franco M.E.E."/>
            <person name="Wisecaver J.H."/>
            <person name="Arnold A.E."/>
            <person name="Ju Y.M."/>
            <person name="Slot J.C."/>
            <person name="Ahrendt S."/>
            <person name="Moore L.P."/>
            <person name="Eastman K.E."/>
            <person name="Scott K."/>
            <person name="Konkel Z."/>
            <person name="Mondo S.J."/>
            <person name="Kuo A."/>
            <person name="Hayes R.D."/>
            <person name="Haridas S."/>
            <person name="Andreopoulos B."/>
            <person name="Riley R."/>
            <person name="LaButti K."/>
            <person name="Pangilinan J."/>
            <person name="Lipzen A."/>
            <person name="Amirebrahimi M."/>
            <person name="Yan J."/>
            <person name="Adam C."/>
            <person name="Keymanesh K."/>
            <person name="Ng V."/>
            <person name="Louie K."/>
            <person name="Northen T."/>
            <person name="Drula E."/>
            <person name="Henrissat B."/>
            <person name="Hsieh H.M."/>
            <person name="Youens-Clark K."/>
            <person name="Lutzoni F."/>
            <person name="Miadlikowska J."/>
            <person name="Eastwood D.C."/>
            <person name="Hamelin R.C."/>
            <person name="Grigoriev I.V."/>
            <person name="U'Ren J.M."/>
        </authorList>
    </citation>
    <scope>NUCLEOTIDE SEQUENCE [LARGE SCALE GENOMIC DNA]</scope>
    <source>
        <strain evidence="1 2">CBS 119005</strain>
    </source>
</reference>
<protein>
    <submittedName>
        <fullName evidence="1">NAD(P)-binding protein</fullName>
    </submittedName>
</protein>
<comment type="caution">
    <text evidence="1">The sequence shown here is derived from an EMBL/GenBank/DDBJ whole genome shotgun (WGS) entry which is preliminary data.</text>
</comment>
<dbReference type="Proteomes" id="UP001497700">
    <property type="component" value="Unassembled WGS sequence"/>
</dbReference>